<sequence>MVSSPFCVVPCPMEGEPPDLKVPCKGVKGGDGFDVTNDANEFSPHSGYGPNRSDQVLLNKNESDITGYGFHGKEGSNAMAVSQSANGSDFKVGSGDMMEVWFSCLWNWL</sequence>
<protein>
    <submittedName>
        <fullName evidence="1">Uncharacterized protein</fullName>
    </submittedName>
</protein>
<dbReference type="Gramene" id="ERN00117">
    <property type="protein sequence ID" value="ERN00117"/>
    <property type="gene ID" value="AMTR_s00112p00102980"/>
</dbReference>
<dbReference type="HOGENOM" id="CLU_2187503_0_0_1"/>
<proteinExistence type="predicted"/>
<evidence type="ECO:0000313" key="1">
    <source>
        <dbReference type="EMBL" id="ERN00117.1"/>
    </source>
</evidence>
<gene>
    <name evidence="1" type="ORF">AMTR_s00112p00102980</name>
</gene>
<evidence type="ECO:0000313" key="2">
    <source>
        <dbReference type="Proteomes" id="UP000017836"/>
    </source>
</evidence>
<organism evidence="1 2">
    <name type="scientific">Amborella trichopoda</name>
    <dbReference type="NCBI Taxonomy" id="13333"/>
    <lineage>
        <taxon>Eukaryota</taxon>
        <taxon>Viridiplantae</taxon>
        <taxon>Streptophyta</taxon>
        <taxon>Embryophyta</taxon>
        <taxon>Tracheophyta</taxon>
        <taxon>Spermatophyta</taxon>
        <taxon>Magnoliopsida</taxon>
        <taxon>Amborellales</taxon>
        <taxon>Amborellaceae</taxon>
        <taxon>Amborella</taxon>
    </lineage>
</organism>
<keyword evidence="2" id="KW-1185">Reference proteome</keyword>
<name>W1NSM5_AMBTC</name>
<dbReference type="Proteomes" id="UP000017836">
    <property type="component" value="Unassembled WGS sequence"/>
</dbReference>
<dbReference type="EMBL" id="KI394952">
    <property type="protein sequence ID" value="ERN00117.1"/>
    <property type="molecule type" value="Genomic_DNA"/>
</dbReference>
<accession>W1NSM5</accession>
<reference evidence="2" key="1">
    <citation type="journal article" date="2013" name="Science">
        <title>The Amborella genome and the evolution of flowering plants.</title>
        <authorList>
            <consortium name="Amborella Genome Project"/>
        </authorList>
    </citation>
    <scope>NUCLEOTIDE SEQUENCE [LARGE SCALE GENOMIC DNA]</scope>
</reference>
<dbReference type="AlphaFoldDB" id="W1NSM5"/>